<proteinExistence type="predicted"/>
<keyword evidence="2" id="KW-1185">Reference proteome</keyword>
<gene>
    <name evidence="1" type="ORF">MFIFM68171_04816</name>
</gene>
<evidence type="ECO:0000313" key="1">
    <source>
        <dbReference type="EMBL" id="GAB1314606.1"/>
    </source>
</evidence>
<reference evidence="1 2" key="1">
    <citation type="submission" date="2024-09" db="EMBL/GenBank/DDBJ databases">
        <title>Itraconazole resistance in Madurella fahalii resulting from another homologue of gene encoding cytochrome P450 14-alpha sterol demethylase (CYP51).</title>
        <authorList>
            <person name="Yoshioka I."/>
            <person name="Fahal A.H."/>
            <person name="Kaneko S."/>
            <person name="Yaguchi T."/>
        </authorList>
    </citation>
    <scope>NUCLEOTIDE SEQUENCE [LARGE SCALE GENOMIC DNA]</scope>
    <source>
        <strain evidence="1 2">IFM 68171</strain>
    </source>
</reference>
<dbReference type="GeneID" id="98175559"/>
<protein>
    <submittedName>
        <fullName evidence="1">Uncharacterized protein</fullName>
    </submittedName>
</protein>
<accession>A0ABQ0GA56</accession>
<sequence>MAWHKKVMKQKYNDPDKLKEYLDAVYGPGNWRVEVKSNNRWMIGLTRPWQEVSKKVSSFKCANNRLTQISKHEMENIESQVRVHYDPTYYYNIMPE</sequence>
<comment type="caution">
    <text evidence="1">The sequence shown here is derived from an EMBL/GenBank/DDBJ whole genome shotgun (WGS) entry which is preliminary data.</text>
</comment>
<evidence type="ECO:0000313" key="2">
    <source>
        <dbReference type="Proteomes" id="UP001628179"/>
    </source>
</evidence>
<dbReference type="Proteomes" id="UP001628179">
    <property type="component" value="Unassembled WGS sequence"/>
</dbReference>
<dbReference type="RefSeq" id="XP_070916337.1">
    <property type="nucleotide sequence ID" value="XM_071060236.1"/>
</dbReference>
<name>A0ABQ0GA56_9PEZI</name>
<organism evidence="1 2">
    <name type="scientific">Madurella fahalii</name>
    <dbReference type="NCBI Taxonomy" id="1157608"/>
    <lineage>
        <taxon>Eukaryota</taxon>
        <taxon>Fungi</taxon>
        <taxon>Dikarya</taxon>
        <taxon>Ascomycota</taxon>
        <taxon>Pezizomycotina</taxon>
        <taxon>Sordariomycetes</taxon>
        <taxon>Sordariomycetidae</taxon>
        <taxon>Sordariales</taxon>
        <taxon>Sordariales incertae sedis</taxon>
        <taxon>Madurella</taxon>
    </lineage>
</organism>
<dbReference type="EMBL" id="BAAFSV010000002">
    <property type="protein sequence ID" value="GAB1314606.1"/>
    <property type="molecule type" value="Genomic_DNA"/>
</dbReference>